<dbReference type="Gene3D" id="3.50.90.10">
    <property type="entry name" value="YerB-like"/>
    <property type="match status" value="1"/>
</dbReference>
<evidence type="ECO:0000259" key="2">
    <source>
        <dbReference type="Pfam" id="PF11258"/>
    </source>
</evidence>
<comment type="caution">
    <text evidence="4">The sequence shown here is derived from an EMBL/GenBank/DDBJ whole genome shotgun (WGS) entry which is preliminary data.</text>
</comment>
<dbReference type="SUPFAM" id="SSF159774">
    <property type="entry name" value="YerB-like"/>
    <property type="match status" value="1"/>
</dbReference>
<evidence type="ECO:0000313" key="4">
    <source>
        <dbReference type="EMBL" id="MDQ0114972.1"/>
    </source>
</evidence>
<feature type="signal peptide" evidence="1">
    <location>
        <begin position="1"/>
        <end position="35"/>
    </location>
</feature>
<keyword evidence="5" id="KW-1185">Reference proteome</keyword>
<evidence type="ECO:0008006" key="6">
    <source>
        <dbReference type="Google" id="ProtNLM"/>
    </source>
</evidence>
<keyword evidence="1" id="KW-0732">Signal</keyword>
<gene>
    <name evidence="4" type="ORF">J2T15_004429</name>
</gene>
<dbReference type="InterPro" id="IPR021416">
    <property type="entry name" value="DUF3048_N"/>
</dbReference>
<evidence type="ECO:0000313" key="5">
    <source>
        <dbReference type="Proteomes" id="UP001229346"/>
    </source>
</evidence>
<dbReference type="InterPro" id="IPR035328">
    <property type="entry name" value="DUF3048_C"/>
</dbReference>
<dbReference type="PROSITE" id="PS51257">
    <property type="entry name" value="PROKAR_LIPOPROTEIN"/>
    <property type="match status" value="1"/>
</dbReference>
<name>A0ABT9U6V4_PAEHA</name>
<evidence type="ECO:0000256" key="1">
    <source>
        <dbReference type="SAM" id="SignalP"/>
    </source>
</evidence>
<feature type="domain" description="DUF3048" evidence="3">
    <location>
        <begin position="235"/>
        <end position="343"/>
    </location>
</feature>
<accession>A0ABT9U6V4</accession>
<proteinExistence type="predicted"/>
<protein>
    <recommendedName>
        <fullName evidence="6">DUF3048 domain-containing protein</fullName>
    </recommendedName>
</protein>
<evidence type="ECO:0000259" key="3">
    <source>
        <dbReference type="Pfam" id="PF17479"/>
    </source>
</evidence>
<dbReference type="EMBL" id="JAUSSU010000009">
    <property type="protein sequence ID" value="MDQ0114972.1"/>
    <property type="molecule type" value="Genomic_DNA"/>
</dbReference>
<dbReference type="Proteomes" id="UP001229346">
    <property type="component" value="Unassembled WGS sequence"/>
</dbReference>
<dbReference type="RefSeq" id="WP_307206354.1">
    <property type="nucleotide sequence ID" value="NZ_JAUSSU010000009.1"/>
</dbReference>
<dbReference type="Pfam" id="PF17479">
    <property type="entry name" value="DUF3048_C"/>
    <property type="match status" value="1"/>
</dbReference>
<organism evidence="4 5">
    <name type="scientific">Paenibacillus harenae</name>
    <dbReference type="NCBI Taxonomy" id="306543"/>
    <lineage>
        <taxon>Bacteria</taxon>
        <taxon>Bacillati</taxon>
        <taxon>Bacillota</taxon>
        <taxon>Bacilli</taxon>
        <taxon>Bacillales</taxon>
        <taxon>Paenibacillaceae</taxon>
        <taxon>Paenibacillus</taxon>
    </lineage>
</organism>
<feature type="domain" description="DUF3048" evidence="2">
    <location>
        <begin position="66"/>
        <end position="208"/>
    </location>
</feature>
<reference evidence="4 5" key="1">
    <citation type="submission" date="2023-07" db="EMBL/GenBank/DDBJ databases">
        <title>Sorghum-associated microbial communities from plants grown in Nebraska, USA.</title>
        <authorList>
            <person name="Schachtman D."/>
        </authorList>
    </citation>
    <scope>NUCLEOTIDE SEQUENCE [LARGE SCALE GENOMIC DNA]</scope>
    <source>
        <strain evidence="4 5">CC482</strain>
    </source>
</reference>
<dbReference type="InterPro" id="IPR023158">
    <property type="entry name" value="YerB-like_sf"/>
</dbReference>
<sequence>MNKKRRFKAGSGAVAKTAALALVLLVTACSGGNKAVEGPVATAGTDTPVTTSIPETPKPLPYKASLTGIAMEKEAKARPIAVMINNFAAARPQSGLTNADVLYEVLAEGGITRLIAIFQSTDAITDTVGPVRSIRPYLIDIGESFGGVLVHAGGSTDGYAILQRQKKPYLDEISNAGGSFWRSKERKAPHNLYTSLEKLREGADQKGYKTDVTVPTYTFAEKGSSETGVPATSIAITFMMQNYKVGYEYDAASGQYKRSIGDKPHIDLNNDRQLSASNLVVLGANHKTLDNEGRLAVDLERGGSAILFQQGKAIEADWVRAPDGMIRIVKNGTELPFVPGKTFFHIVPNKPTFAEHVTWVQN</sequence>
<dbReference type="Pfam" id="PF11258">
    <property type="entry name" value="DUF3048"/>
    <property type="match status" value="1"/>
</dbReference>
<feature type="chain" id="PRO_5047139160" description="DUF3048 domain-containing protein" evidence="1">
    <location>
        <begin position="36"/>
        <end position="362"/>
    </location>
</feature>